<evidence type="ECO:0000259" key="9">
    <source>
        <dbReference type="Pfam" id="PF08767"/>
    </source>
</evidence>
<evidence type="ECO:0000256" key="5">
    <source>
        <dbReference type="ARBA" id="ARBA00022490"/>
    </source>
</evidence>
<protein>
    <recommendedName>
        <fullName evidence="8">Exportin-4</fullName>
    </recommendedName>
</protein>
<organism evidence="10 11">
    <name type="scientific">Parasitella parasitica</name>
    <dbReference type="NCBI Taxonomy" id="35722"/>
    <lineage>
        <taxon>Eukaryota</taxon>
        <taxon>Fungi</taxon>
        <taxon>Fungi incertae sedis</taxon>
        <taxon>Mucoromycota</taxon>
        <taxon>Mucoromycotina</taxon>
        <taxon>Mucoromycetes</taxon>
        <taxon>Mucorales</taxon>
        <taxon>Mucorineae</taxon>
        <taxon>Mucoraceae</taxon>
        <taxon>Parasitella</taxon>
    </lineage>
</organism>
<dbReference type="STRING" id="35722.A0A0B7MV26"/>
<keyword evidence="7" id="KW-0539">Nucleus</keyword>
<evidence type="ECO:0000313" key="10">
    <source>
        <dbReference type="EMBL" id="CEP06933.1"/>
    </source>
</evidence>
<evidence type="ECO:0000256" key="1">
    <source>
        <dbReference type="ARBA" id="ARBA00004123"/>
    </source>
</evidence>
<dbReference type="InterPro" id="IPR011989">
    <property type="entry name" value="ARM-like"/>
</dbReference>
<evidence type="ECO:0000256" key="6">
    <source>
        <dbReference type="ARBA" id="ARBA00022927"/>
    </source>
</evidence>
<comment type="similarity">
    <text evidence="3">Belongs to the exportin family.</text>
</comment>
<dbReference type="GO" id="GO:0006611">
    <property type="term" value="P:protein export from nucleus"/>
    <property type="evidence" value="ECO:0007669"/>
    <property type="project" value="TreeGrafter"/>
</dbReference>
<keyword evidence="6" id="KW-0653">Protein transport</keyword>
<keyword evidence="4" id="KW-0813">Transport</keyword>
<dbReference type="Gene3D" id="1.25.10.10">
    <property type="entry name" value="Leucine-rich Repeat Variant"/>
    <property type="match status" value="1"/>
</dbReference>
<evidence type="ECO:0000256" key="3">
    <source>
        <dbReference type="ARBA" id="ARBA00009466"/>
    </source>
</evidence>
<dbReference type="Proteomes" id="UP000054107">
    <property type="component" value="Unassembled WGS sequence"/>
</dbReference>
<dbReference type="InterPro" id="IPR016024">
    <property type="entry name" value="ARM-type_fold"/>
</dbReference>
<evidence type="ECO:0000256" key="7">
    <source>
        <dbReference type="ARBA" id="ARBA00023242"/>
    </source>
</evidence>
<gene>
    <name evidence="10" type="primary">PARPA_00191.1 scaffold 397</name>
</gene>
<dbReference type="PANTHER" id="PTHR12596">
    <property type="entry name" value="EXPORTIN 4,7-RELATED"/>
    <property type="match status" value="1"/>
</dbReference>
<feature type="domain" description="Exportin-1 C-terminal" evidence="9">
    <location>
        <begin position="138"/>
        <end position="359"/>
    </location>
</feature>
<name>A0A0B7MV26_9FUNG</name>
<reference evidence="10 11" key="1">
    <citation type="submission" date="2014-09" db="EMBL/GenBank/DDBJ databases">
        <authorList>
            <person name="Ellenberger Sabrina"/>
        </authorList>
    </citation>
    <scope>NUCLEOTIDE SEQUENCE [LARGE SCALE GENOMIC DNA]</scope>
    <source>
        <strain evidence="10 11">CBS 412.66</strain>
    </source>
</reference>
<dbReference type="AlphaFoldDB" id="A0A0B7MV26"/>
<evidence type="ECO:0000256" key="2">
    <source>
        <dbReference type="ARBA" id="ARBA00004496"/>
    </source>
</evidence>
<keyword evidence="11" id="KW-1185">Reference proteome</keyword>
<keyword evidence="5" id="KW-0963">Cytoplasm</keyword>
<dbReference type="OrthoDB" id="2434996at2759"/>
<dbReference type="Pfam" id="PF08767">
    <property type="entry name" value="CRM1_C"/>
    <property type="match status" value="1"/>
</dbReference>
<sequence>MIEDKLGSVLQRPDFQQVYQRGDITSSVIGALEMFDGLALACQYSNTRTIFQFCARFFESFVQLMTVYKSVPEVQLAILLLFADLCKRIDLGLLSDRDRQMLFHTIVEVVKAFGVSNQHTKRMHSQEVEQDKPYADISTVLVMLSNIVSLSVEDFSRKTTDDNADVAHVVLVGTNIVIPMIDMEMLKIPSLCQQYIQLISHLIQVFPDKLSGLPTPLFLNLMASLEYGIRHDISDVNILTLHAITPLTLWSCQQNVGGIETEFLKEPLQKFLQELLQCLLFQHLDSNIVDAAADALLALICAQRSVYMLLANQIIAQQPADIQSRLTHAFQKLDHATPPQPQRSVPEFREALLAFLMDVRAVLRVK</sequence>
<dbReference type="InterPro" id="IPR044189">
    <property type="entry name" value="XPO4/7-like"/>
</dbReference>
<evidence type="ECO:0000256" key="4">
    <source>
        <dbReference type="ARBA" id="ARBA00022448"/>
    </source>
</evidence>
<comment type="subcellular location">
    <subcellularLocation>
        <location evidence="2">Cytoplasm</location>
    </subcellularLocation>
    <subcellularLocation>
        <location evidence="1">Nucleus</location>
    </subcellularLocation>
</comment>
<evidence type="ECO:0000313" key="11">
    <source>
        <dbReference type="Proteomes" id="UP000054107"/>
    </source>
</evidence>
<dbReference type="InterPro" id="IPR014877">
    <property type="entry name" value="XPO1_C_dom"/>
</dbReference>
<dbReference type="SUPFAM" id="SSF48371">
    <property type="entry name" value="ARM repeat"/>
    <property type="match status" value="1"/>
</dbReference>
<dbReference type="GO" id="GO:0005049">
    <property type="term" value="F:nuclear export signal receptor activity"/>
    <property type="evidence" value="ECO:0007669"/>
    <property type="project" value="InterPro"/>
</dbReference>
<dbReference type="GO" id="GO:0005643">
    <property type="term" value="C:nuclear pore"/>
    <property type="evidence" value="ECO:0007669"/>
    <property type="project" value="TreeGrafter"/>
</dbReference>
<dbReference type="GO" id="GO:0005737">
    <property type="term" value="C:cytoplasm"/>
    <property type="evidence" value="ECO:0007669"/>
    <property type="project" value="UniProtKB-SubCell"/>
</dbReference>
<proteinExistence type="inferred from homology"/>
<dbReference type="EMBL" id="LN718827">
    <property type="protein sequence ID" value="CEP06933.1"/>
    <property type="molecule type" value="Genomic_DNA"/>
</dbReference>
<evidence type="ECO:0000256" key="8">
    <source>
        <dbReference type="ARBA" id="ARBA00040444"/>
    </source>
</evidence>
<accession>A0A0B7MV26</accession>
<dbReference type="PANTHER" id="PTHR12596:SF1">
    <property type="entry name" value="EXPORTIN-4"/>
    <property type="match status" value="1"/>
</dbReference>